<dbReference type="InterPro" id="IPR020846">
    <property type="entry name" value="MFS_dom"/>
</dbReference>
<dbReference type="OrthoDB" id="8953821at2"/>
<feature type="transmembrane region" description="Helical" evidence="8">
    <location>
        <begin position="328"/>
        <end position="347"/>
    </location>
</feature>
<keyword evidence="5 8" id="KW-1133">Transmembrane helix</keyword>
<evidence type="ECO:0000256" key="3">
    <source>
        <dbReference type="ARBA" id="ARBA00022475"/>
    </source>
</evidence>
<dbReference type="GO" id="GO:0005886">
    <property type="term" value="C:plasma membrane"/>
    <property type="evidence" value="ECO:0007669"/>
    <property type="project" value="UniProtKB-SubCell"/>
</dbReference>
<dbReference type="InterPro" id="IPR036259">
    <property type="entry name" value="MFS_trans_sf"/>
</dbReference>
<evidence type="ECO:0000256" key="2">
    <source>
        <dbReference type="ARBA" id="ARBA00022448"/>
    </source>
</evidence>
<feature type="transmembrane region" description="Helical" evidence="8">
    <location>
        <begin position="421"/>
        <end position="439"/>
    </location>
</feature>
<sequence>MTVGEGPALGQGVGRSAGATVDGDPSPPSEVRRVTASTFAGNTIEYYDFILYGSAAALIFGPLFFSNLSPTMAAIASFSTLATGYLCRPLGGLLFGYLGDRYGRKPTLLATMVLMGLATGLIGLLPTTSQVGIWAPVMLIALRLTQGIAVGGEWGGAALMTAEHAPPARRGWITAIGQAGQPSGGALAMGAMALVALLPGEQLLSWGWRIPFLVSFALLLIALYMRVRISESPLFEELQRAENSQRKHRRPVSELFLEHRGALLRGILVSIPPSLMVTLVSSFCVSYAVAAGFSRSTVLTAVGVAFATAIPTNPIYGHLSDRLGRRPVYAAGTLAVAVLVFPLFWAIDSGSTLWLFVAFIVAYALVAPAIGAGLAAILSEMFTTPVRFTGVSMSFQIGAIISGLFPVVATSLLVLGDQRPIWVAVLVLVIALLSTLIVTKIRESSGDRLTLDATEGIR</sequence>
<evidence type="ECO:0000256" key="8">
    <source>
        <dbReference type="SAM" id="Phobius"/>
    </source>
</evidence>
<keyword evidence="4 8" id="KW-0812">Transmembrane</keyword>
<feature type="transmembrane region" description="Helical" evidence="8">
    <location>
        <begin position="296"/>
        <end position="316"/>
    </location>
</feature>
<feature type="transmembrane region" description="Helical" evidence="8">
    <location>
        <begin position="133"/>
        <end position="162"/>
    </location>
</feature>
<dbReference type="AlphaFoldDB" id="A0A402C3K4"/>
<dbReference type="Pfam" id="PF00083">
    <property type="entry name" value="Sugar_tr"/>
    <property type="match status" value="1"/>
</dbReference>
<keyword evidence="3" id="KW-1003">Cell membrane</keyword>
<dbReference type="SUPFAM" id="SSF103473">
    <property type="entry name" value="MFS general substrate transporter"/>
    <property type="match status" value="1"/>
</dbReference>
<feature type="region of interest" description="Disordered" evidence="7">
    <location>
        <begin position="1"/>
        <end position="32"/>
    </location>
</feature>
<dbReference type="Proteomes" id="UP000287519">
    <property type="component" value="Unassembled WGS sequence"/>
</dbReference>
<dbReference type="RefSeq" id="WP_124390794.1">
    <property type="nucleotide sequence ID" value="NZ_BHYM01000017.1"/>
</dbReference>
<feature type="domain" description="Major facilitator superfamily (MFS) profile" evidence="9">
    <location>
        <begin position="34"/>
        <end position="443"/>
    </location>
</feature>
<evidence type="ECO:0000256" key="6">
    <source>
        <dbReference type="ARBA" id="ARBA00023136"/>
    </source>
</evidence>
<dbReference type="CDD" id="cd17369">
    <property type="entry name" value="MFS_ShiA_like"/>
    <property type="match status" value="1"/>
</dbReference>
<feature type="transmembrane region" description="Helical" evidence="8">
    <location>
        <begin position="71"/>
        <end position="95"/>
    </location>
</feature>
<evidence type="ECO:0000313" key="10">
    <source>
        <dbReference type="EMBL" id="GCE38171.1"/>
    </source>
</evidence>
<organism evidence="10 11">
    <name type="scientific">Rhodococcus wratislaviensis</name>
    <name type="common">Tsukamurella wratislaviensis</name>
    <dbReference type="NCBI Taxonomy" id="44752"/>
    <lineage>
        <taxon>Bacteria</taxon>
        <taxon>Bacillati</taxon>
        <taxon>Actinomycetota</taxon>
        <taxon>Actinomycetes</taxon>
        <taxon>Mycobacteriales</taxon>
        <taxon>Nocardiaceae</taxon>
        <taxon>Rhodococcus</taxon>
    </lineage>
</organism>
<feature type="transmembrane region" description="Helical" evidence="8">
    <location>
        <begin position="107"/>
        <end position="127"/>
    </location>
</feature>
<feature type="transmembrane region" description="Helical" evidence="8">
    <location>
        <begin position="267"/>
        <end position="290"/>
    </location>
</feature>
<comment type="caution">
    <text evidence="10">The sequence shown here is derived from an EMBL/GenBank/DDBJ whole genome shotgun (WGS) entry which is preliminary data.</text>
</comment>
<comment type="subcellular location">
    <subcellularLocation>
        <location evidence="1">Cell membrane</location>
        <topology evidence="1">Multi-pass membrane protein</topology>
    </subcellularLocation>
</comment>
<dbReference type="EMBL" id="BHYM01000017">
    <property type="protein sequence ID" value="GCE38171.1"/>
    <property type="molecule type" value="Genomic_DNA"/>
</dbReference>
<feature type="transmembrane region" description="Helical" evidence="8">
    <location>
        <begin position="390"/>
        <end position="415"/>
    </location>
</feature>
<dbReference type="GO" id="GO:0022857">
    <property type="term" value="F:transmembrane transporter activity"/>
    <property type="evidence" value="ECO:0007669"/>
    <property type="project" value="InterPro"/>
</dbReference>
<dbReference type="PANTHER" id="PTHR43045">
    <property type="entry name" value="SHIKIMATE TRANSPORTER"/>
    <property type="match status" value="1"/>
</dbReference>
<keyword evidence="6 8" id="KW-0472">Membrane</keyword>
<evidence type="ECO:0000256" key="4">
    <source>
        <dbReference type="ARBA" id="ARBA00022692"/>
    </source>
</evidence>
<feature type="transmembrane region" description="Helical" evidence="8">
    <location>
        <begin position="206"/>
        <end position="225"/>
    </location>
</feature>
<gene>
    <name evidence="10" type="ORF">Rhow_001210</name>
</gene>
<evidence type="ECO:0000256" key="1">
    <source>
        <dbReference type="ARBA" id="ARBA00004651"/>
    </source>
</evidence>
<feature type="transmembrane region" description="Helical" evidence="8">
    <location>
        <begin position="46"/>
        <end position="65"/>
    </location>
</feature>
<dbReference type="PANTHER" id="PTHR43045:SF1">
    <property type="entry name" value="SHIKIMATE TRANSPORTER"/>
    <property type="match status" value="1"/>
</dbReference>
<evidence type="ECO:0000256" key="7">
    <source>
        <dbReference type="SAM" id="MobiDB-lite"/>
    </source>
</evidence>
<dbReference type="Pfam" id="PF07690">
    <property type="entry name" value="MFS_1"/>
    <property type="match status" value="1"/>
</dbReference>
<feature type="transmembrane region" description="Helical" evidence="8">
    <location>
        <begin position="353"/>
        <end position="378"/>
    </location>
</feature>
<name>A0A402C3K4_RHOWR</name>
<dbReference type="InterPro" id="IPR011701">
    <property type="entry name" value="MFS"/>
</dbReference>
<evidence type="ECO:0000313" key="11">
    <source>
        <dbReference type="Proteomes" id="UP000287519"/>
    </source>
</evidence>
<protein>
    <submittedName>
        <fullName evidence="10">Permease of the major facilitator superfamily</fullName>
    </submittedName>
</protein>
<accession>A0A402C3K4</accession>
<feature type="transmembrane region" description="Helical" evidence="8">
    <location>
        <begin position="183"/>
        <end position="200"/>
    </location>
</feature>
<evidence type="ECO:0000256" key="5">
    <source>
        <dbReference type="ARBA" id="ARBA00022989"/>
    </source>
</evidence>
<reference evidence="10 11" key="1">
    <citation type="submission" date="2018-11" db="EMBL/GenBank/DDBJ databases">
        <title>Microbial catabolism of amino acid.</title>
        <authorList>
            <person name="Hibi M."/>
            <person name="Ogawa J."/>
        </authorList>
    </citation>
    <scope>NUCLEOTIDE SEQUENCE [LARGE SCALE GENOMIC DNA]</scope>
    <source>
        <strain evidence="10 11">C31-06</strain>
    </source>
</reference>
<keyword evidence="2" id="KW-0813">Transport</keyword>
<proteinExistence type="predicted"/>
<keyword evidence="11" id="KW-1185">Reference proteome</keyword>
<dbReference type="InterPro" id="IPR005828">
    <property type="entry name" value="MFS_sugar_transport-like"/>
</dbReference>
<dbReference type="Gene3D" id="1.20.1250.20">
    <property type="entry name" value="MFS general substrate transporter like domains"/>
    <property type="match status" value="1"/>
</dbReference>
<evidence type="ECO:0000259" key="9">
    <source>
        <dbReference type="PROSITE" id="PS50850"/>
    </source>
</evidence>
<dbReference type="PROSITE" id="PS50850">
    <property type="entry name" value="MFS"/>
    <property type="match status" value="1"/>
</dbReference>